<comment type="cofactor">
    <cofactor evidence="1">
        <name>pyridoxal 5'-phosphate</name>
        <dbReference type="ChEBI" id="CHEBI:597326"/>
    </cofactor>
</comment>
<dbReference type="CDD" id="cd00609">
    <property type="entry name" value="AAT_like"/>
    <property type="match status" value="1"/>
</dbReference>
<evidence type="ECO:0000313" key="3">
    <source>
        <dbReference type="EMBL" id="MBC8541932.1"/>
    </source>
</evidence>
<dbReference type="InterPro" id="IPR015421">
    <property type="entry name" value="PyrdxlP-dep_Trfase_major"/>
</dbReference>
<name>A0A926DQF5_9FIRM</name>
<protein>
    <recommendedName>
        <fullName evidence="1">Aminotransferase</fullName>
        <ecNumber evidence="1">2.6.1.-</ecNumber>
    </recommendedName>
</protein>
<keyword evidence="1 3" id="KW-0032">Aminotransferase</keyword>
<dbReference type="AlphaFoldDB" id="A0A926DQF5"/>
<dbReference type="GO" id="GO:0008483">
    <property type="term" value="F:transaminase activity"/>
    <property type="evidence" value="ECO:0007669"/>
    <property type="project" value="UniProtKB-KW"/>
</dbReference>
<dbReference type="EMBL" id="JACRSQ010000001">
    <property type="protein sequence ID" value="MBC8541932.1"/>
    <property type="molecule type" value="Genomic_DNA"/>
</dbReference>
<dbReference type="PROSITE" id="PS00105">
    <property type="entry name" value="AA_TRANSFER_CLASS_1"/>
    <property type="match status" value="1"/>
</dbReference>
<proteinExistence type="inferred from homology"/>
<feature type="domain" description="Aminotransferase class I/classII large" evidence="2">
    <location>
        <begin position="34"/>
        <end position="383"/>
    </location>
</feature>
<evidence type="ECO:0000256" key="1">
    <source>
        <dbReference type="RuleBase" id="RU000481"/>
    </source>
</evidence>
<dbReference type="Pfam" id="PF00155">
    <property type="entry name" value="Aminotran_1_2"/>
    <property type="match status" value="1"/>
</dbReference>
<reference evidence="3" key="1">
    <citation type="submission" date="2020-08" db="EMBL/GenBank/DDBJ databases">
        <title>Genome public.</title>
        <authorList>
            <person name="Liu C."/>
            <person name="Sun Q."/>
        </authorList>
    </citation>
    <scope>NUCLEOTIDE SEQUENCE</scope>
    <source>
        <strain evidence="3">NSJ-32</strain>
    </source>
</reference>
<evidence type="ECO:0000259" key="2">
    <source>
        <dbReference type="Pfam" id="PF00155"/>
    </source>
</evidence>
<evidence type="ECO:0000313" key="4">
    <source>
        <dbReference type="Proteomes" id="UP000657006"/>
    </source>
</evidence>
<dbReference type="PANTHER" id="PTHR42691:SF1">
    <property type="entry name" value="ASPARTATE AMINOTRANSFERASE YHDR-RELATED"/>
    <property type="match status" value="1"/>
</dbReference>
<sequence length="395" mass="43660">MISEEMMALGKKRSVIREIFEYGKIRAGEIGRENVFDFSLGNPNVPPPDCVKEAILDLVNTEDSVTLHGYTSAQGDARVRQAIADYINATYGTQVDADNLYMTAGAAASLSICLKALAVPGDEFIAFTPFFPEYRVFTEAAGGKLVVVPSREGDFQIDIPKFAEALTERTKAVIVNSPNNPSGVVLSEDNIRQLCDVMREKEAQFGHPIYLITDEPYRELVYEGVSVPYLLNYYDNTFVCYSFSKSLSLPGERIGYVLVSNKMEAERDVYAAVCGAGRALGYVCAPSLFQQVAARCVGQTSDISVYKKNRDLLYNQLTSFGFDCVKPAGAFYLFVKSMEPDANAFCERAKQYELLLVPGDDFGCPGYVRISYCVSTEQILRAMPAFEKLAKAYKA</sequence>
<comment type="similarity">
    <text evidence="1">Belongs to the class-I pyridoxal-phosphate-dependent aminotransferase family.</text>
</comment>
<dbReference type="RefSeq" id="WP_249289073.1">
    <property type="nucleotide sequence ID" value="NZ_JACRSQ010000001.1"/>
</dbReference>
<dbReference type="PRINTS" id="PR00753">
    <property type="entry name" value="ACCSYNTHASE"/>
</dbReference>
<dbReference type="GO" id="GO:0030170">
    <property type="term" value="F:pyridoxal phosphate binding"/>
    <property type="evidence" value="ECO:0007669"/>
    <property type="project" value="InterPro"/>
</dbReference>
<dbReference type="SUPFAM" id="SSF53383">
    <property type="entry name" value="PLP-dependent transferases"/>
    <property type="match status" value="1"/>
</dbReference>
<organism evidence="3 4">
    <name type="scientific">Bianquea renquensis</name>
    <dbReference type="NCBI Taxonomy" id="2763661"/>
    <lineage>
        <taxon>Bacteria</taxon>
        <taxon>Bacillati</taxon>
        <taxon>Bacillota</taxon>
        <taxon>Clostridia</taxon>
        <taxon>Eubacteriales</taxon>
        <taxon>Bianqueaceae</taxon>
        <taxon>Bianquea</taxon>
    </lineage>
</organism>
<dbReference type="PANTHER" id="PTHR42691">
    <property type="entry name" value="ASPARTATE AMINOTRANSFERASE YHDR-RELATED"/>
    <property type="match status" value="1"/>
</dbReference>
<gene>
    <name evidence="3" type="ORF">H8730_00010</name>
</gene>
<dbReference type="Proteomes" id="UP000657006">
    <property type="component" value="Unassembled WGS sequence"/>
</dbReference>
<dbReference type="InterPro" id="IPR015424">
    <property type="entry name" value="PyrdxlP-dep_Trfase"/>
</dbReference>
<dbReference type="EC" id="2.6.1.-" evidence="1"/>
<accession>A0A926DQF5</accession>
<dbReference type="InterPro" id="IPR004839">
    <property type="entry name" value="Aminotransferase_I/II_large"/>
</dbReference>
<dbReference type="InterPro" id="IPR004838">
    <property type="entry name" value="NHTrfase_class1_PyrdxlP-BS"/>
</dbReference>
<keyword evidence="1" id="KW-0808">Transferase</keyword>
<comment type="caution">
    <text evidence="3">The sequence shown here is derived from an EMBL/GenBank/DDBJ whole genome shotgun (WGS) entry which is preliminary data.</text>
</comment>
<keyword evidence="4" id="KW-1185">Reference proteome</keyword>
<dbReference type="NCBIfam" id="NF005305">
    <property type="entry name" value="PRK06836.1"/>
    <property type="match status" value="1"/>
</dbReference>
<dbReference type="Gene3D" id="3.40.640.10">
    <property type="entry name" value="Type I PLP-dependent aspartate aminotransferase-like (Major domain)"/>
    <property type="match status" value="1"/>
</dbReference>